<sequence length="248" mass="27260">MTRDIVIPYSNTAGILFAEDFDALPDETISGNDEAVAADENPGAPLPPPVTTYTEDELRDAIDSAVREAVETTEKKTREAAEKEYQAKLESEHNIRIQNIENILLSVQANLSSHMEVYTTAVTRSFLEAIVTAFPQWAGNIEALRPGALLGDILPLFSGDFQVGLHLNPETVVLSKEDEVLTRFFQSKWLSLETNNSLGPDDFIMTWPDGKLSRNLDDTVNALLSTLQSSFNSSSQQKDMHNGSSVSA</sequence>
<dbReference type="Proteomes" id="UP000321746">
    <property type="component" value="Unassembled WGS sequence"/>
</dbReference>
<reference evidence="2 3" key="1">
    <citation type="submission" date="2019-07" db="EMBL/GenBank/DDBJ databases">
        <title>Whole genome shotgun sequence of Acetobacter oeni NBRC 105207.</title>
        <authorList>
            <person name="Hosoyama A."/>
            <person name="Uohara A."/>
            <person name="Ohji S."/>
            <person name="Ichikawa N."/>
        </authorList>
    </citation>
    <scope>NUCLEOTIDE SEQUENCE [LARGE SCALE GENOMIC DNA]</scope>
    <source>
        <strain evidence="2 3">NBRC 105207</strain>
    </source>
</reference>
<evidence type="ECO:0000313" key="3">
    <source>
        <dbReference type="Proteomes" id="UP000321746"/>
    </source>
</evidence>
<proteinExistence type="predicted"/>
<dbReference type="EMBL" id="BJYG01000001">
    <property type="protein sequence ID" value="GEN61822.1"/>
    <property type="molecule type" value="Genomic_DNA"/>
</dbReference>
<dbReference type="OrthoDB" id="7258736at2"/>
<protein>
    <recommendedName>
        <fullName evidence="4">Flagellar assembly protein FliH/Type III secretion system HrpE domain-containing protein</fullName>
    </recommendedName>
</protein>
<name>A0A511XFU5_9PROT</name>
<evidence type="ECO:0000313" key="2">
    <source>
        <dbReference type="EMBL" id="GEN61822.1"/>
    </source>
</evidence>
<gene>
    <name evidence="2" type="ORF">AOE01nite_00460</name>
</gene>
<evidence type="ECO:0008006" key="4">
    <source>
        <dbReference type="Google" id="ProtNLM"/>
    </source>
</evidence>
<comment type="caution">
    <text evidence="2">The sequence shown here is derived from an EMBL/GenBank/DDBJ whole genome shotgun (WGS) entry which is preliminary data.</text>
</comment>
<dbReference type="RefSeq" id="WP_146884747.1">
    <property type="nucleotide sequence ID" value="NZ_BJYG01000001.1"/>
</dbReference>
<organism evidence="2 3">
    <name type="scientific">Acetobacter oeni</name>
    <dbReference type="NCBI Taxonomy" id="304077"/>
    <lineage>
        <taxon>Bacteria</taxon>
        <taxon>Pseudomonadati</taxon>
        <taxon>Pseudomonadota</taxon>
        <taxon>Alphaproteobacteria</taxon>
        <taxon>Acetobacterales</taxon>
        <taxon>Acetobacteraceae</taxon>
        <taxon>Acetobacter</taxon>
    </lineage>
</organism>
<keyword evidence="3" id="KW-1185">Reference proteome</keyword>
<evidence type="ECO:0000256" key="1">
    <source>
        <dbReference type="SAM" id="MobiDB-lite"/>
    </source>
</evidence>
<accession>A0A511XFU5</accession>
<dbReference type="AlphaFoldDB" id="A0A511XFU5"/>
<feature type="region of interest" description="Disordered" evidence="1">
    <location>
        <begin position="28"/>
        <end position="52"/>
    </location>
</feature>